<reference evidence="1 2" key="1">
    <citation type="submission" date="2017-05" db="EMBL/GenBank/DDBJ databases">
        <title>Vagococcus spp. assemblies.</title>
        <authorList>
            <person name="Gulvik C.A."/>
        </authorList>
    </citation>
    <scope>NUCLEOTIDE SEQUENCE [LARGE SCALE GENOMIC DNA]</scope>
    <source>
        <strain evidence="1 2">DSM 24756</strain>
    </source>
</reference>
<protein>
    <submittedName>
        <fullName evidence="1">Uncharacterized protein</fullName>
    </submittedName>
</protein>
<dbReference type="Proteomes" id="UP000288669">
    <property type="component" value="Unassembled WGS sequence"/>
</dbReference>
<evidence type="ECO:0000313" key="1">
    <source>
        <dbReference type="EMBL" id="RSU07733.1"/>
    </source>
</evidence>
<gene>
    <name evidence="1" type="ORF">CBF30_00380</name>
</gene>
<dbReference type="RefSeq" id="WP_126821643.1">
    <property type="nucleotide sequence ID" value="NZ_JBHLWU010000001.1"/>
</dbReference>
<name>A0A430AI99_9ENTE</name>
<proteinExistence type="predicted"/>
<accession>A0A430AI99</accession>
<keyword evidence="2" id="KW-1185">Reference proteome</keyword>
<evidence type="ECO:0000313" key="2">
    <source>
        <dbReference type="Proteomes" id="UP000288669"/>
    </source>
</evidence>
<dbReference type="AlphaFoldDB" id="A0A430AI99"/>
<dbReference type="EMBL" id="NGJZ01000001">
    <property type="protein sequence ID" value="RSU07733.1"/>
    <property type="molecule type" value="Genomic_DNA"/>
</dbReference>
<dbReference type="OrthoDB" id="2157546at2"/>
<sequence>MKTSTKVLLGIGAVAFVGTVSAVFISENVVKEIKSAKKRSKIKQFVNNTLGGNQKLLTVVNDLSEEEVSSVSNILSKIEESKKKISVSGDTAKEASEKAKNFLTNLADNWL</sequence>
<comment type="caution">
    <text evidence="1">The sequence shown here is derived from an EMBL/GenBank/DDBJ whole genome shotgun (WGS) entry which is preliminary data.</text>
</comment>
<organism evidence="1 2">
    <name type="scientific">Vagococcus entomophilus</name>
    <dbReference type="NCBI Taxonomy" id="1160095"/>
    <lineage>
        <taxon>Bacteria</taxon>
        <taxon>Bacillati</taxon>
        <taxon>Bacillota</taxon>
        <taxon>Bacilli</taxon>
        <taxon>Lactobacillales</taxon>
        <taxon>Enterococcaceae</taxon>
        <taxon>Vagococcus</taxon>
    </lineage>
</organism>